<dbReference type="Pfam" id="PF01464">
    <property type="entry name" value="SLT"/>
    <property type="match status" value="1"/>
</dbReference>
<name>E4TX34_SULKY</name>
<dbReference type="RefSeq" id="WP_013460072.1">
    <property type="nucleotide sequence ID" value="NC_014762.1"/>
</dbReference>
<protein>
    <submittedName>
        <fullName evidence="2">Lytic transglycosylase catalytic</fullName>
    </submittedName>
</protein>
<dbReference type="EMBL" id="CP002355">
    <property type="protein sequence ID" value="ADR33875.1"/>
    <property type="molecule type" value="Genomic_DNA"/>
</dbReference>
<dbReference type="CAZy" id="GH23">
    <property type="family name" value="Glycoside Hydrolase Family 23"/>
</dbReference>
<dbReference type="InterPro" id="IPR023346">
    <property type="entry name" value="Lysozyme-like_dom_sf"/>
</dbReference>
<dbReference type="AlphaFoldDB" id="E4TX34"/>
<accession>E4TX34</accession>
<dbReference type="Gene3D" id="1.10.530.10">
    <property type="match status" value="1"/>
</dbReference>
<dbReference type="KEGG" id="sku:Sulku_1212"/>
<dbReference type="HOGENOM" id="CLU_094905_2_1_7"/>
<dbReference type="CDD" id="cd13400">
    <property type="entry name" value="LT_IagB-like"/>
    <property type="match status" value="1"/>
</dbReference>
<reference evidence="2 3" key="1">
    <citation type="journal article" date="2012" name="Stand. Genomic Sci.">
        <title>Complete genome sequence of the sulfur compounds oxidizing chemolithoautotroph Sulfuricurvum kujiense type strain (YK-1(T)).</title>
        <authorList>
            <person name="Han C."/>
            <person name="Kotsyurbenko O."/>
            <person name="Chertkov O."/>
            <person name="Held B."/>
            <person name="Lapidus A."/>
            <person name="Nolan M."/>
            <person name="Lucas S."/>
            <person name="Hammon N."/>
            <person name="Deshpande S."/>
            <person name="Cheng J.F."/>
            <person name="Tapia R."/>
            <person name="Goodwin L.A."/>
            <person name="Pitluck S."/>
            <person name="Liolios K."/>
            <person name="Pagani I."/>
            <person name="Ivanova N."/>
            <person name="Mavromatis K."/>
            <person name="Mikhailova N."/>
            <person name="Pati A."/>
            <person name="Chen A."/>
            <person name="Palaniappan K."/>
            <person name="Land M."/>
            <person name="Hauser L."/>
            <person name="Chang Y.J."/>
            <person name="Jeffries C.D."/>
            <person name="Brambilla E.M."/>
            <person name="Rohde M."/>
            <person name="Spring S."/>
            <person name="Sikorski J."/>
            <person name="Goker M."/>
            <person name="Woyke T."/>
            <person name="Bristow J."/>
            <person name="Eisen J.A."/>
            <person name="Markowitz V."/>
            <person name="Hugenholtz P."/>
            <person name="Kyrpides N.C."/>
            <person name="Klenk H.P."/>
            <person name="Detter J.C."/>
        </authorList>
    </citation>
    <scope>NUCLEOTIDE SEQUENCE [LARGE SCALE GENOMIC DNA]</scope>
    <source>
        <strain evidence="3">ATCC BAA-921 / DSM 16994 / JCM 11577 / YK-1</strain>
    </source>
</reference>
<dbReference type="SUPFAM" id="SSF53955">
    <property type="entry name" value="Lysozyme-like"/>
    <property type="match status" value="1"/>
</dbReference>
<sequence>MNKILFIIFFIPSLYSASFDPYFEEAGHHYNIPPLLLKNIVRIESNGNPNALRINDNGTKDYGLMQINSIHFRRLAQWGVNEHNIMNPKVNIYVGSWLLSEHIKEHGFNLQAVGNYHSKTQAYKEKWLRKLVAALRNGAQ</sequence>
<feature type="domain" description="Transglycosylase SLT" evidence="1">
    <location>
        <begin position="22"/>
        <end position="122"/>
    </location>
</feature>
<evidence type="ECO:0000259" key="1">
    <source>
        <dbReference type="Pfam" id="PF01464"/>
    </source>
</evidence>
<dbReference type="eggNOG" id="COG0741">
    <property type="taxonomic scope" value="Bacteria"/>
</dbReference>
<proteinExistence type="predicted"/>
<gene>
    <name evidence="2" type="ordered locus">Sulku_1212</name>
</gene>
<evidence type="ECO:0000313" key="3">
    <source>
        <dbReference type="Proteomes" id="UP000008721"/>
    </source>
</evidence>
<dbReference type="Proteomes" id="UP000008721">
    <property type="component" value="Chromosome"/>
</dbReference>
<evidence type="ECO:0000313" key="2">
    <source>
        <dbReference type="EMBL" id="ADR33875.1"/>
    </source>
</evidence>
<dbReference type="STRING" id="709032.Sulku_1212"/>
<organism evidence="2 3">
    <name type="scientific">Sulfuricurvum kujiense (strain ATCC BAA-921 / DSM 16994 / JCM 11577 / YK-1)</name>
    <dbReference type="NCBI Taxonomy" id="709032"/>
    <lineage>
        <taxon>Bacteria</taxon>
        <taxon>Pseudomonadati</taxon>
        <taxon>Campylobacterota</taxon>
        <taxon>Epsilonproteobacteria</taxon>
        <taxon>Campylobacterales</taxon>
        <taxon>Sulfurimonadaceae</taxon>
        <taxon>Sulfuricurvum</taxon>
    </lineage>
</organism>
<dbReference type="InterPro" id="IPR008258">
    <property type="entry name" value="Transglycosylase_SLT_dom_1"/>
</dbReference>
<keyword evidence="3" id="KW-1185">Reference proteome</keyword>